<dbReference type="InterPro" id="IPR038763">
    <property type="entry name" value="DHH_sf"/>
</dbReference>
<dbReference type="GO" id="GO:0005737">
    <property type="term" value="C:cytoplasm"/>
    <property type="evidence" value="ECO:0007669"/>
    <property type="project" value="TreeGrafter"/>
</dbReference>
<evidence type="ECO:0000313" key="2">
    <source>
        <dbReference type="EMBL" id="NUU88840.1"/>
    </source>
</evidence>
<protein>
    <submittedName>
        <fullName evidence="2">Uncharacterized protein</fullName>
    </submittedName>
</protein>
<sequence length="197" mass="21469">MMEGKLNILVVGQDILRTNGEVGSQCTILTDNYCEDAYDLLQAPVLKKLLLAGILLDTQNLNASATCSLTRDAEAVQLLLVGSTPKYRNALFDQLMQDQRDSSFMEALRHNYGKPPGESGRDNGAQMDLRGTESRPTPVSRHEAIPQNSDKNSNNVRNGKPNNTTKAAPAAAPTEASPDASRGKNKFFLAKWFGFGK</sequence>
<evidence type="ECO:0000256" key="1">
    <source>
        <dbReference type="SAM" id="MobiDB-lite"/>
    </source>
</evidence>
<feature type="compositionally biased region" description="Polar residues" evidence="1">
    <location>
        <begin position="146"/>
        <end position="157"/>
    </location>
</feature>
<dbReference type="Gene3D" id="3.90.1640.10">
    <property type="entry name" value="inorganic pyrophosphatase (n-terminal core)"/>
    <property type="match status" value="1"/>
</dbReference>
<feature type="region of interest" description="Disordered" evidence="1">
    <location>
        <begin position="109"/>
        <end position="183"/>
    </location>
</feature>
<dbReference type="PANTHER" id="PTHR12112:SF39">
    <property type="entry name" value="EG:152A3.5 PROTEIN (FBGN0003116_PN PROTEIN)"/>
    <property type="match status" value="1"/>
</dbReference>
<feature type="compositionally biased region" description="Low complexity" evidence="1">
    <location>
        <begin position="160"/>
        <end position="174"/>
    </location>
</feature>
<reference evidence="2" key="1">
    <citation type="submission" date="2020-03" db="EMBL/GenBank/DDBJ databases">
        <authorList>
            <person name="Zhang R."/>
        </authorList>
    </citation>
    <scope>NUCLEOTIDE SEQUENCE</scope>
</reference>
<organism evidence="2">
    <name type="scientific">Populus davidiana</name>
    <dbReference type="NCBI Taxonomy" id="266767"/>
    <lineage>
        <taxon>Eukaryota</taxon>
        <taxon>Viridiplantae</taxon>
        <taxon>Streptophyta</taxon>
        <taxon>Embryophyta</taxon>
        <taxon>Tracheophyta</taxon>
        <taxon>Spermatophyta</taxon>
        <taxon>Magnoliopsida</taxon>
        <taxon>eudicotyledons</taxon>
        <taxon>Gunneridae</taxon>
        <taxon>Pentapetalae</taxon>
        <taxon>rosids</taxon>
        <taxon>fabids</taxon>
        <taxon>Malpighiales</taxon>
        <taxon>Salicaceae</taxon>
        <taxon>Saliceae</taxon>
        <taxon>Populus</taxon>
    </lineage>
</organism>
<dbReference type="FunFam" id="3.90.1640.10:FF:000010">
    <property type="entry name" value="Uncharacterized protein"/>
    <property type="match status" value="1"/>
</dbReference>
<accession>A0A6M2EU64</accession>
<dbReference type="EMBL" id="GILB01008507">
    <property type="protein sequence ID" value="NUU88840.1"/>
    <property type="molecule type" value="Transcribed_RNA"/>
</dbReference>
<dbReference type="GO" id="GO:0004309">
    <property type="term" value="F:exopolyphosphatase activity"/>
    <property type="evidence" value="ECO:0007669"/>
    <property type="project" value="TreeGrafter"/>
</dbReference>
<dbReference type="PANTHER" id="PTHR12112">
    <property type="entry name" value="BNIP - RELATED"/>
    <property type="match status" value="1"/>
</dbReference>
<dbReference type="AlphaFoldDB" id="A0A6M2EU64"/>
<dbReference type="SUPFAM" id="SSF64182">
    <property type="entry name" value="DHH phosphoesterases"/>
    <property type="match status" value="1"/>
</dbReference>
<name>A0A6M2EU64_9ROSI</name>
<proteinExistence type="predicted"/>